<gene>
    <name evidence="2" type="ORF">NPIL_300371</name>
</gene>
<sequence length="166" mass="18457">MEHSPHPLELKRDKSTQLKTTDETGDNSEQRQGADRQAGNRSRKGRAGDSSSDTDETSRQERQEAKTSSTATKAADDHTRPGSEISRRQRQQQETAARQHQQQGETGSKCSPKKPTDARQRGHQLKLGGATVSHQTNRKLNSSLSWLFSTVSDQKGPAILPDERDR</sequence>
<name>A0A8X6P313_NEPPI</name>
<keyword evidence="3" id="KW-1185">Reference proteome</keyword>
<evidence type="ECO:0000313" key="3">
    <source>
        <dbReference type="Proteomes" id="UP000887013"/>
    </source>
</evidence>
<proteinExistence type="predicted"/>
<evidence type="ECO:0000313" key="2">
    <source>
        <dbReference type="EMBL" id="GFT48133.1"/>
    </source>
</evidence>
<dbReference type="Proteomes" id="UP000887013">
    <property type="component" value="Unassembled WGS sequence"/>
</dbReference>
<organism evidence="2 3">
    <name type="scientific">Nephila pilipes</name>
    <name type="common">Giant wood spider</name>
    <name type="synonym">Nephila maculata</name>
    <dbReference type="NCBI Taxonomy" id="299642"/>
    <lineage>
        <taxon>Eukaryota</taxon>
        <taxon>Metazoa</taxon>
        <taxon>Ecdysozoa</taxon>
        <taxon>Arthropoda</taxon>
        <taxon>Chelicerata</taxon>
        <taxon>Arachnida</taxon>
        <taxon>Araneae</taxon>
        <taxon>Araneomorphae</taxon>
        <taxon>Entelegynae</taxon>
        <taxon>Araneoidea</taxon>
        <taxon>Nephilidae</taxon>
        <taxon>Nephila</taxon>
    </lineage>
</organism>
<feature type="compositionally biased region" description="Basic and acidic residues" evidence="1">
    <location>
        <begin position="56"/>
        <end position="65"/>
    </location>
</feature>
<comment type="caution">
    <text evidence="2">The sequence shown here is derived from an EMBL/GenBank/DDBJ whole genome shotgun (WGS) entry which is preliminary data.</text>
</comment>
<feature type="compositionally biased region" description="Basic and acidic residues" evidence="1">
    <location>
        <begin position="74"/>
        <end position="87"/>
    </location>
</feature>
<feature type="compositionally biased region" description="Basic and acidic residues" evidence="1">
    <location>
        <begin position="1"/>
        <end position="34"/>
    </location>
</feature>
<evidence type="ECO:0000256" key="1">
    <source>
        <dbReference type="SAM" id="MobiDB-lite"/>
    </source>
</evidence>
<reference evidence="2" key="1">
    <citation type="submission" date="2020-08" db="EMBL/GenBank/DDBJ databases">
        <title>Multicomponent nature underlies the extraordinary mechanical properties of spider dragline silk.</title>
        <authorList>
            <person name="Kono N."/>
            <person name="Nakamura H."/>
            <person name="Mori M."/>
            <person name="Yoshida Y."/>
            <person name="Ohtoshi R."/>
            <person name="Malay A.D."/>
            <person name="Moran D.A.P."/>
            <person name="Tomita M."/>
            <person name="Numata K."/>
            <person name="Arakawa K."/>
        </authorList>
    </citation>
    <scope>NUCLEOTIDE SEQUENCE</scope>
</reference>
<accession>A0A8X6P313</accession>
<dbReference type="AlphaFoldDB" id="A0A8X6P313"/>
<feature type="compositionally biased region" description="Low complexity" evidence="1">
    <location>
        <begin position="92"/>
        <end position="103"/>
    </location>
</feature>
<protein>
    <submittedName>
        <fullName evidence="2">Uncharacterized protein</fullName>
    </submittedName>
</protein>
<feature type="region of interest" description="Disordered" evidence="1">
    <location>
        <begin position="1"/>
        <end position="136"/>
    </location>
</feature>
<dbReference type="EMBL" id="BMAW01064975">
    <property type="protein sequence ID" value="GFT48133.1"/>
    <property type="molecule type" value="Genomic_DNA"/>
</dbReference>